<keyword evidence="5 7" id="KW-0460">Magnesium</keyword>
<evidence type="ECO:0000256" key="6">
    <source>
        <dbReference type="ARBA" id="ARBA00023235"/>
    </source>
</evidence>
<evidence type="ECO:0000256" key="4">
    <source>
        <dbReference type="ARBA" id="ARBA00022723"/>
    </source>
</evidence>
<dbReference type="Pfam" id="PF02878">
    <property type="entry name" value="PGM_PMM_I"/>
    <property type="match status" value="1"/>
</dbReference>
<dbReference type="RefSeq" id="WP_027216439.1">
    <property type="nucleotide sequence ID" value="NZ_FOGJ01000019.1"/>
</dbReference>
<sequence length="586" mass="65761">MNYKEKCAEWLDKLPKNDPLFAELDELAKKSETDKAADADIEDRFYKELSFGTAGLRGKIGVGTNRMNFYTVGRATQGIADYIKGFGKDAMDRGVVIAHDPRHFSKEFSKYTAAILAANGIKTYVFPDLRPTPELAYLVRRLGTISGINITASHNPREYNGYKAYWEDGCQVGQEIADGMTECILKVDYFDGVQKGDFDEAVKSGIITVLGPEYDREYLDKIEALSIHSGDELDLSIPLVYTPLNGAGSIPFTQMLKDRGFTNWQIVQEQKDPDPNFTTVGYPNPEAPAAFKMSEELGKKIGAELLMATDPDSDRFAIEILTDSGEYIPLNGNQTGYLLVNYILEGHKDAGTLPNNGAMVKSIVTSTMTTKMAESYGVEMFESLTGFKNICGRIPFLEENKYQYLFGYEESVGYAACIDIRDKDGISAGMLVAEAAAYYRKQGKTLWQVLTSLYEKYGFYDEYEPNMVLEGIEGAERIGRMMDYIRSNPPKEIAGREVVNIIDYKDGSEDIRHPENKIPGTNALRYFLKENDPELKDSDTWFSIRPSGTEPKIKFYFYTKQTSREKALEANKEISKAVMDIINAVE</sequence>
<evidence type="ECO:0000256" key="1">
    <source>
        <dbReference type="ARBA" id="ARBA00001946"/>
    </source>
</evidence>
<dbReference type="SUPFAM" id="SSF55957">
    <property type="entry name" value="Phosphoglucomutase, C-terminal domain"/>
    <property type="match status" value="1"/>
</dbReference>
<feature type="domain" description="Alpha-D-phosphohexomutase alpha/beta/alpha" evidence="8">
    <location>
        <begin position="50"/>
        <end position="186"/>
    </location>
</feature>
<keyword evidence="6" id="KW-0413">Isomerase</keyword>
<dbReference type="GO" id="GO:0006166">
    <property type="term" value="P:purine ribonucleoside salvage"/>
    <property type="evidence" value="ECO:0007669"/>
    <property type="project" value="TreeGrafter"/>
</dbReference>
<dbReference type="CDD" id="cd05799">
    <property type="entry name" value="PGM2"/>
    <property type="match status" value="1"/>
</dbReference>
<comment type="cofactor">
    <cofactor evidence="1">
        <name>Mg(2+)</name>
        <dbReference type="ChEBI" id="CHEBI:18420"/>
    </cofactor>
</comment>
<keyword evidence="4 7" id="KW-0479">Metal-binding</keyword>
<dbReference type="GO" id="GO:0005975">
    <property type="term" value="P:carbohydrate metabolic process"/>
    <property type="evidence" value="ECO:0007669"/>
    <property type="project" value="InterPro"/>
</dbReference>
<evidence type="ECO:0000256" key="5">
    <source>
        <dbReference type="ARBA" id="ARBA00022842"/>
    </source>
</evidence>
<dbReference type="InterPro" id="IPR016055">
    <property type="entry name" value="A-D-PHexomutase_a/b/a-I/II/III"/>
</dbReference>
<dbReference type="GO" id="GO:0008973">
    <property type="term" value="F:phosphopentomutase activity"/>
    <property type="evidence" value="ECO:0007669"/>
    <property type="project" value="TreeGrafter"/>
</dbReference>
<dbReference type="PANTHER" id="PTHR45745">
    <property type="entry name" value="PHOSPHOMANNOMUTASE 45A"/>
    <property type="match status" value="1"/>
</dbReference>
<evidence type="ECO:0000256" key="3">
    <source>
        <dbReference type="ARBA" id="ARBA00022553"/>
    </source>
</evidence>
<dbReference type="Gene3D" id="3.40.120.10">
    <property type="entry name" value="Alpha-D-Glucose-1,6-Bisphosphate, subunit A, domain 3"/>
    <property type="match status" value="3"/>
</dbReference>
<dbReference type="Pfam" id="PF02879">
    <property type="entry name" value="PGM_PMM_II"/>
    <property type="match status" value="1"/>
</dbReference>
<dbReference type="GO" id="GO:0000287">
    <property type="term" value="F:magnesium ion binding"/>
    <property type="evidence" value="ECO:0007669"/>
    <property type="project" value="InterPro"/>
</dbReference>
<organism evidence="11 12">
    <name type="scientific">Butyrivibrio fibrisolvens</name>
    <dbReference type="NCBI Taxonomy" id="831"/>
    <lineage>
        <taxon>Bacteria</taxon>
        <taxon>Bacillati</taxon>
        <taxon>Bacillota</taxon>
        <taxon>Clostridia</taxon>
        <taxon>Lachnospirales</taxon>
        <taxon>Lachnospiraceae</taxon>
        <taxon>Butyrivibrio</taxon>
    </lineage>
</organism>
<evidence type="ECO:0000313" key="12">
    <source>
        <dbReference type="Proteomes" id="UP000182584"/>
    </source>
</evidence>
<proteinExistence type="inferred from homology"/>
<dbReference type="AlphaFoldDB" id="A0A1H9UPU7"/>
<keyword evidence="3" id="KW-0597">Phosphoprotein</keyword>
<feature type="domain" description="Alpha-D-phosphohexomutase alpha/beta/alpha" evidence="10">
    <location>
        <begin position="331"/>
        <end position="457"/>
    </location>
</feature>
<evidence type="ECO:0000256" key="7">
    <source>
        <dbReference type="RuleBase" id="RU004326"/>
    </source>
</evidence>
<evidence type="ECO:0000259" key="8">
    <source>
        <dbReference type="Pfam" id="PF02878"/>
    </source>
</evidence>
<comment type="similarity">
    <text evidence="2 7">Belongs to the phosphohexose mutase family.</text>
</comment>
<name>A0A1H9UPU7_BUTFI</name>
<gene>
    <name evidence="11" type="ORF">SAMN04487884_11941</name>
</gene>
<reference evidence="11 12" key="1">
    <citation type="submission" date="2016-10" db="EMBL/GenBank/DDBJ databases">
        <authorList>
            <person name="de Groot N.N."/>
        </authorList>
    </citation>
    <scope>NUCLEOTIDE SEQUENCE [LARGE SCALE GENOMIC DNA]</scope>
    <source>
        <strain evidence="11 12">AR40</strain>
    </source>
</reference>
<dbReference type="InterPro" id="IPR005846">
    <property type="entry name" value="A-D-PHexomutase_a/b/a-III"/>
</dbReference>
<accession>A0A1H9UPU7</accession>
<dbReference type="InterPro" id="IPR005845">
    <property type="entry name" value="A-D-PHexomutase_a/b/a-II"/>
</dbReference>
<evidence type="ECO:0000259" key="10">
    <source>
        <dbReference type="Pfam" id="PF02880"/>
    </source>
</evidence>
<dbReference type="InterPro" id="IPR005844">
    <property type="entry name" value="A-D-PHexomutase_a/b/a-I"/>
</dbReference>
<dbReference type="Pfam" id="PF02880">
    <property type="entry name" value="PGM_PMM_III"/>
    <property type="match status" value="1"/>
</dbReference>
<dbReference type="SUPFAM" id="SSF53738">
    <property type="entry name" value="Phosphoglucomutase, first 3 domains"/>
    <property type="match status" value="3"/>
</dbReference>
<dbReference type="Gene3D" id="3.30.310.50">
    <property type="entry name" value="Alpha-D-phosphohexomutase, C-terminal domain"/>
    <property type="match status" value="1"/>
</dbReference>
<protein>
    <submittedName>
        <fullName evidence="11">Phosphoglucomutase</fullName>
    </submittedName>
</protein>
<dbReference type="PROSITE" id="PS00710">
    <property type="entry name" value="PGM_PMM"/>
    <property type="match status" value="1"/>
</dbReference>
<evidence type="ECO:0000256" key="2">
    <source>
        <dbReference type="ARBA" id="ARBA00010231"/>
    </source>
</evidence>
<dbReference type="InterPro" id="IPR016066">
    <property type="entry name" value="A-D-PHexomutase_CS"/>
</dbReference>
<dbReference type="EMBL" id="FOGJ01000019">
    <property type="protein sequence ID" value="SES11351.1"/>
    <property type="molecule type" value="Genomic_DNA"/>
</dbReference>
<dbReference type="OrthoDB" id="9806956at2"/>
<evidence type="ECO:0000259" key="9">
    <source>
        <dbReference type="Pfam" id="PF02879"/>
    </source>
</evidence>
<feature type="domain" description="Alpha-D-phosphohexomutase alpha/beta/alpha" evidence="9">
    <location>
        <begin position="217"/>
        <end position="318"/>
    </location>
</feature>
<dbReference type="Proteomes" id="UP000182584">
    <property type="component" value="Unassembled WGS sequence"/>
</dbReference>
<evidence type="ECO:0000313" key="11">
    <source>
        <dbReference type="EMBL" id="SES11351.1"/>
    </source>
</evidence>
<dbReference type="PANTHER" id="PTHR45745:SF1">
    <property type="entry name" value="PHOSPHOGLUCOMUTASE 2B-RELATED"/>
    <property type="match status" value="1"/>
</dbReference>
<dbReference type="InterPro" id="IPR036900">
    <property type="entry name" value="A-D-PHexomutase_C_sf"/>
</dbReference>
<dbReference type="eggNOG" id="COG1109">
    <property type="taxonomic scope" value="Bacteria"/>
</dbReference>